<evidence type="ECO:0000313" key="6">
    <source>
        <dbReference type="Proteomes" id="UP000267164"/>
    </source>
</evidence>
<dbReference type="InterPro" id="IPR027383">
    <property type="entry name" value="Znf_put"/>
</dbReference>
<evidence type="ECO:0000256" key="2">
    <source>
        <dbReference type="ARBA" id="ARBA00023163"/>
    </source>
</evidence>
<dbReference type="AlphaFoldDB" id="A0A386ZFL3"/>
<gene>
    <name evidence="5" type="ORF">D7D52_21680</name>
</gene>
<dbReference type="InterPro" id="IPR041916">
    <property type="entry name" value="Anti_sigma_zinc_sf"/>
</dbReference>
<evidence type="ECO:0000313" key="5">
    <source>
        <dbReference type="EMBL" id="AYF76013.1"/>
    </source>
</evidence>
<name>A0A386ZFL3_9NOCA</name>
<reference evidence="5 6" key="1">
    <citation type="submission" date="2018-09" db="EMBL/GenBank/DDBJ databases">
        <title>Nocardia yunnanensis sp. nov., an actinomycete isolated from a soil sample.</title>
        <authorList>
            <person name="Zhang J."/>
        </authorList>
    </citation>
    <scope>NUCLEOTIDE SEQUENCE [LARGE SCALE GENOMIC DNA]</scope>
    <source>
        <strain evidence="5 6">CFHS0054</strain>
    </source>
</reference>
<keyword evidence="2" id="KW-0804">Transcription</keyword>
<evidence type="ECO:0000259" key="4">
    <source>
        <dbReference type="Pfam" id="PF13490"/>
    </source>
</evidence>
<dbReference type="EMBL" id="CP032568">
    <property type="protein sequence ID" value="AYF76013.1"/>
    <property type="molecule type" value="Genomic_DNA"/>
</dbReference>
<evidence type="ECO:0000256" key="1">
    <source>
        <dbReference type="ARBA" id="ARBA00023015"/>
    </source>
</evidence>
<dbReference type="RefSeq" id="WP_120739104.1">
    <property type="nucleotide sequence ID" value="NZ_CP032568.1"/>
</dbReference>
<dbReference type="Pfam" id="PF13490">
    <property type="entry name" value="zf-HC2"/>
    <property type="match status" value="1"/>
</dbReference>
<dbReference type="Gene3D" id="1.10.10.1320">
    <property type="entry name" value="Anti-sigma factor, zinc-finger domain"/>
    <property type="match status" value="1"/>
</dbReference>
<accession>A0A386ZFL3</accession>
<keyword evidence="3" id="KW-0472">Membrane</keyword>
<keyword evidence="3" id="KW-1133">Transmembrane helix</keyword>
<proteinExistence type="predicted"/>
<protein>
    <submittedName>
        <fullName evidence="5">Zf-HC2 domain-containing protein</fullName>
    </submittedName>
</protein>
<organism evidence="5 6">
    <name type="scientific">Nocardia yunnanensis</name>
    <dbReference type="NCBI Taxonomy" id="2382165"/>
    <lineage>
        <taxon>Bacteria</taxon>
        <taxon>Bacillati</taxon>
        <taxon>Actinomycetota</taxon>
        <taxon>Actinomycetes</taxon>
        <taxon>Mycobacteriales</taxon>
        <taxon>Nocardiaceae</taxon>
        <taxon>Nocardia</taxon>
    </lineage>
</organism>
<dbReference type="KEGG" id="nyu:D7D52_21680"/>
<evidence type="ECO:0000256" key="3">
    <source>
        <dbReference type="SAM" id="Phobius"/>
    </source>
</evidence>
<feature type="transmembrane region" description="Helical" evidence="3">
    <location>
        <begin position="100"/>
        <end position="120"/>
    </location>
</feature>
<dbReference type="OrthoDB" id="5242431at2"/>
<keyword evidence="3" id="KW-0812">Transmembrane</keyword>
<dbReference type="Proteomes" id="UP000267164">
    <property type="component" value="Chromosome"/>
</dbReference>
<keyword evidence="1" id="KW-0805">Transcription regulation</keyword>
<feature type="domain" description="Putative zinc-finger" evidence="4">
    <location>
        <begin position="16"/>
        <end position="42"/>
    </location>
</feature>
<sequence>MTEGHELCVGYTTWDGAYVLGALARDDRREYEEHLSGCEACRTAVGKLAGLPGLLALVDPETAFSVAAQEDPPASVPPPPERLLPTLAGQAAKRRRRGRWWTLGGSVAAAAAAVMIAVPVTATVARDAGPAIVQQVVAQGPLKPQTDTPIQATFKVSTINGQTRVDMWCQYPPAAEADDASYLWTLSLWVTRDDGVQSKLAEWTVKPGQTLTPDGTTSVSPEQLKTVEIRNMSGKVLLAAGI</sequence>
<keyword evidence="6" id="KW-1185">Reference proteome</keyword>